<dbReference type="Pfam" id="PF08246">
    <property type="entry name" value="Inhibitor_I29"/>
    <property type="match status" value="1"/>
</dbReference>
<keyword evidence="1" id="KW-0645">Protease</keyword>
<dbReference type="GO" id="GO:0008234">
    <property type="term" value="F:cysteine-type peptidase activity"/>
    <property type="evidence" value="ECO:0007669"/>
    <property type="project" value="UniProtKB-KW"/>
</dbReference>
<dbReference type="GO" id="GO:0006508">
    <property type="term" value="P:proteolysis"/>
    <property type="evidence" value="ECO:0007669"/>
    <property type="project" value="UniProtKB-KW"/>
</dbReference>
<dbReference type="SMART" id="SM00848">
    <property type="entry name" value="Inhibitor_I29"/>
    <property type="match status" value="1"/>
</dbReference>
<gene>
    <name evidence="8" type="ORF">POTOM_028401</name>
</gene>
<dbReference type="SMART" id="SM00645">
    <property type="entry name" value="Pept_C1"/>
    <property type="match status" value="1"/>
</dbReference>
<dbReference type="CDD" id="cd02248">
    <property type="entry name" value="Peptidase_C1A"/>
    <property type="match status" value="1"/>
</dbReference>
<dbReference type="OrthoDB" id="819087at2759"/>
<dbReference type="InterPro" id="IPR013201">
    <property type="entry name" value="Prot_inhib_I29"/>
</dbReference>
<dbReference type="EMBL" id="JAAWWB010000014">
    <property type="protein sequence ID" value="KAG6767211.1"/>
    <property type="molecule type" value="Genomic_DNA"/>
</dbReference>
<comment type="caution">
    <text evidence="8">The sequence shown here is derived from an EMBL/GenBank/DDBJ whole genome shotgun (WGS) entry which is preliminary data.</text>
</comment>
<evidence type="ECO:0000256" key="1">
    <source>
        <dbReference type="ARBA" id="ARBA00022670"/>
    </source>
</evidence>
<dbReference type="InterPro" id="IPR013128">
    <property type="entry name" value="Peptidase_C1A"/>
</dbReference>
<keyword evidence="5" id="KW-0732">Signal</keyword>
<evidence type="ECO:0000256" key="2">
    <source>
        <dbReference type="ARBA" id="ARBA00022801"/>
    </source>
</evidence>
<dbReference type="InterPro" id="IPR039417">
    <property type="entry name" value="Peptidase_C1A_papain-like"/>
</dbReference>
<proteinExistence type="predicted"/>
<evidence type="ECO:0000256" key="4">
    <source>
        <dbReference type="ARBA" id="ARBA00023180"/>
    </source>
</evidence>
<evidence type="ECO:0000313" key="9">
    <source>
        <dbReference type="Proteomes" id="UP000886885"/>
    </source>
</evidence>
<feature type="domain" description="Peptidase C1A papain C-terminal" evidence="6">
    <location>
        <begin position="123"/>
        <end position="290"/>
    </location>
</feature>
<feature type="chain" id="PRO_5036465323" evidence="5">
    <location>
        <begin position="28"/>
        <end position="363"/>
    </location>
</feature>
<dbReference type="Proteomes" id="UP000886885">
    <property type="component" value="Chromosome 7D"/>
</dbReference>
<dbReference type="InterPro" id="IPR025660">
    <property type="entry name" value="Pept_his_AS"/>
</dbReference>
<sequence>MRFTKQFQFVCLASLFILGAWPSKSTARTLLDAPMYERHEQWMTQYGRVYKDDNERATRSSMFKENVAPIDAFNSQTGKSYKLGVNQFADLTNEEFKASRNRFKDRMCSPQAGPFRYENVSAVPFTMDWKKEGAVTPVKDQGQCGCNGGLMDDAFKFIEQNKGLTTEASYPYKGTDGTCNTNKAAKITGIEDVPANSEAALMKAVAKQAVSVAIDAGGYDFQFYSSGIFTGSCDTQLDHGVTAAGYGVSDGSKYWLVKNSWDLTNEELKASRNRFKQAICALHKQVLPDMKTFLQCQLQLIAERKELLPLSRARGAGVESTHPSFWWAFPAVTAIEGIKKLTSGKLISLSEQEIIDGDTKAED</sequence>
<reference evidence="8" key="1">
    <citation type="journal article" date="2020" name="bioRxiv">
        <title>Hybrid origin of Populus tomentosa Carr. identified through genome sequencing and phylogenomic analysis.</title>
        <authorList>
            <person name="An X."/>
            <person name="Gao K."/>
            <person name="Chen Z."/>
            <person name="Li J."/>
            <person name="Yang X."/>
            <person name="Yang X."/>
            <person name="Zhou J."/>
            <person name="Guo T."/>
            <person name="Zhao T."/>
            <person name="Huang S."/>
            <person name="Miao D."/>
            <person name="Khan W.U."/>
            <person name="Rao P."/>
            <person name="Ye M."/>
            <person name="Lei B."/>
            <person name="Liao W."/>
            <person name="Wang J."/>
            <person name="Ji L."/>
            <person name="Li Y."/>
            <person name="Guo B."/>
            <person name="Mustafa N.S."/>
            <person name="Li S."/>
            <person name="Yun Q."/>
            <person name="Keller S.R."/>
            <person name="Mao J."/>
            <person name="Zhang R."/>
            <person name="Strauss S.H."/>
        </authorList>
    </citation>
    <scope>NUCLEOTIDE SEQUENCE</scope>
    <source>
        <strain evidence="8">GM15</strain>
        <tissue evidence="8">Leaf</tissue>
    </source>
</reference>
<evidence type="ECO:0000259" key="6">
    <source>
        <dbReference type="SMART" id="SM00645"/>
    </source>
</evidence>
<name>A0A8X8CLC6_POPTO</name>
<dbReference type="PROSITE" id="PS00639">
    <property type="entry name" value="THIOL_PROTEASE_HIS"/>
    <property type="match status" value="1"/>
</dbReference>
<organism evidence="8 9">
    <name type="scientific">Populus tomentosa</name>
    <name type="common">Chinese white poplar</name>
    <dbReference type="NCBI Taxonomy" id="118781"/>
    <lineage>
        <taxon>Eukaryota</taxon>
        <taxon>Viridiplantae</taxon>
        <taxon>Streptophyta</taxon>
        <taxon>Embryophyta</taxon>
        <taxon>Tracheophyta</taxon>
        <taxon>Spermatophyta</taxon>
        <taxon>Magnoliopsida</taxon>
        <taxon>eudicotyledons</taxon>
        <taxon>Gunneridae</taxon>
        <taxon>Pentapetalae</taxon>
        <taxon>rosids</taxon>
        <taxon>fabids</taxon>
        <taxon>Malpighiales</taxon>
        <taxon>Salicaceae</taxon>
        <taxon>Saliceae</taxon>
        <taxon>Populus</taxon>
    </lineage>
</organism>
<accession>A0A8X8CLC6</accession>
<dbReference type="Pfam" id="PF00112">
    <property type="entry name" value="Peptidase_C1"/>
    <property type="match status" value="1"/>
</dbReference>
<keyword evidence="4" id="KW-0325">Glycoprotein</keyword>
<dbReference type="AlphaFoldDB" id="A0A8X8CLC6"/>
<evidence type="ECO:0000313" key="8">
    <source>
        <dbReference type="EMBL" id="KAG6767211.1"/>
    </source>
</evidence>
<feature type="signal peptide" evidence="5">
    <location>
        <begin position="1"/>
        <end position="27"/>
    </location>
</feature>
<feature type="domain" description="Cathepsin propeptide inhibitor" evidence="7">
    <location>
        <begin position="39"/>
        <end position="96"/>
    </location>
</feature>
<protein>
    <submittedName>
        <fullName evidence="8">Uncharacterized protein</fullName>
    </submittedName>
</protein>
<evidence type="ECO:0000256" key="3">
    <source>
        <dbReference type="ARBA" id="ARBA00022807"/>
    </source>
</evidence>
<dbReference type="PANTHER" id="PTHR12411">
    <property type="entry name" value="CYSTEINE PROTEASE FAMILY C1-RELATED"/>
    <property type="match status" value="1"/>
</dbReference>
<keyword evidence="2" id="KW-0378">Hydrolase</keyword>
<evidence type="ECO:0000259" key="7">
    <source>
        <dbReference type="SMART" id="SM00848"/>
    </source>
</evidence>
<keyword evidence="9" id="KW-1185">Reference proteome</keyword>
<dbReference type="InterPro" id="IPR000668">
    <property type="entry name" value="Peptidase_C1A_C"/>
</dbReference>
<evidence type="ECO:0000256" key="5">
    <source>
        <dbReference type="SAM" id="SignalP"/>
    </source>
</evidence>
<keyword evidence="3" id="KW-0788">Thiol protease</keyword>